<keyword evidence="2" id="KW-1185">Reference proteome</keyword>
<dbReference type="OrthoDB" id="2340858at2759"/>
<evidence type="ECO:0000313" key="1">
    <source>
        <dbReference type="EMBL" id="KAF8896861.1"/>
    </source>
</evidence>
<protein>
    <submittedName>
        <fullName evidence="1">Uncharacterized protein</fullName>
    </submittedName>
</protein>
<dbReference type="AlphaFoldDB" id="A0A9P5NIW4"/>
<dbReference type="Proteomes" id="UP000724874">
    <property type="component" value="Unassembled WGS sequence"/>
</dbReference>
<comment type="caution">
    <text evidence="1">The sequence shown here is derived from an EMBL/GenBank/DDBJ whole genome shotgun (WGS) entry which is preliminary data.</text>
</comment>
<reference evidence="1" key="1">
    <citation type="submission" date="2020-11" db="EMBL/GenBank/DDBJ databases">
        <authorList>
            <consortium name="DOE Joint Genome Institute"/>
            <person name="Ahrendt S."/>
            <person name="Riley R."/>
            <person name="Andreopoulos W."/>
            <person name="LaButti K."/>
            <person name="Pangilinan J."/>
            <person name="Ruiz-duenas F.J."/>
            <person name="Barrasa J.M."/>
            <person name="Sanchez-Garcia M."/>
            <person name="Camarero S."/>
            <person name="Miyauchi S."/>
            <person name="Serrano A."/>
            <person name="Linde D."/>
            <person name="Babiker R."/>
            <person name="Drula E."/>
            <person name="Ayuso-Fernandez I."/>
            <person name="Pacheco R."/>
            <person name="Padilla G."/>
            <person name="Ferreira P."/>
            <person name="Barriuso J."/>
            <person name="Kellner H."/>
            <person name="Castanera R."/>
            <person name="Alfaro M."/>
            <person name="Ramirez L."/>
            <person name="Pisabarro A.G."/>
            <person name="Kuo A."/>
            <person name="Tritt A."/>
            <person name="Lipzen A."/>
            <person name="He G."/>
            <person name="Yan M."/>
            <person name="Ng V."/>
            <person name="Cullen D."/>
            <person name="Martin F."/>
            <person name="Rosso M.-N."/>
            <person name="Henrissat B."/>
            <person name="Hibbett D."/>
            <person name="Martinez A.T."/>
            <person name="Grigoriev I.V."/>
        </authorList>
    </citation>
    <scope>NUCLEOTIDE SEQUENCE</scope>
    <source>
        <strain evidence="1">AH 44721</strain>
    </source>
</reference>
<dbReference type="EMBL" id="JADNYJ010000058">
    <property type="protein sequence ID" value="KAF8896861.1"/>
    <property type="molecule type" value="Genomic_DNA"/>
</dbReference>
<name>A0A9P5NIW4_GYMJU</name>
<evidence type="ECO:0000313" key="2">
    <source>
        <dbReference type="Proteomes" id="UP000724874"/>
    </source>
</evidence>
<gene>
    <name evidence="1" type="ORF">CPB84DRAFT_1748153</name>
</gene>
<proteinExistence type="predicted"/>
<organism evidence="1 2">
    <name type="scientific">Gymnopilus junonius</name>
    <name type="common">Spectacular rustgill mushroom</name>
    <name type="synonym">Gymnopilus spectabilis subsp. junonius</name>
    <dbReference type="NCBI Taxonomy" id="109634"/>
    <lineage>
        <taxon>Eukaryota</taxon>
        <taxon>Fungi</taxon>
        <taxon>Dikarya</taxon>
        <taxon>Basidiomycota</taxon>
        <taxon>Agaricomycotina</taxon>
        <taxon>Agaricomycetes</taxon>
        <taxon>Agaricomycetidae</taxon>
        <taxon>Agaricales</taxon>
        <taxon>Agaricineae</taxon>
        <taxon>Hymenogastraceae</taxon>
        <taxon>Gymnopilus</taxon>
    </lineage>
</organism>
<accession>A0A9P5NIW4</accession>
<sequence>MTAEDVPPHILQSLHAPRVFETPDPPVEVGASRSRQLRPIQFDIDCHRGAERSFEQRYSLKHQKKFSSFIRALQATFDEPRIPHPLYGHPGIPAIIEEAREDGVISSWEGALEHLLDVITAQLGFAARDVFEGMFEYQHTIEGHNYACRTTYEELTAIINSLARHVSVLNVDELTRSRVIGVYPGPVVIKNVALEEQLATSVGWKWGFKSEWIAKTVIKQLDEAQKIVITKAIGFLRNVPDGGIMAGRFFEPLAHRHICDGQFPAIGFWPLIKMNSDGGNAPRFTLCDPPEYAPSLFSDGKREAVRYYDLAGPDQKLVKNVYYLPSGNNFPLMDAITVEVQESKKLAVLWILQVTIAKSDGGSPLGYQKIRTIIKHWKLQLQEEYPGQYTVQVRYILVVPADRDMGEQNFPAGWRQNDQLHKHRGDVYCLKIPLAIDSLVSHSKGWP</sequence>